<dbReference type="PRINTS" id="PR00313">
    <property type="entry name" value="CABNDNGRPT"/>
</dbReference>
<dbReference type="InterPro" id="IPR018511">
    <property type="entry name" value="Hemolysin-typ_Ca-bd_CS"/>
</dbReference>
<proteinExistence type="inferred from homology"/>
<evidence type="ECO:0000313" key="3">
    <source>
        <dbReference type="EMBL" id="MYM38853.1"/>
    </source>
</evidence>
<dbReference type="Pfam" id="PF00353">
    <property type="entry name" value="HemolysinCabind"/>
    <property type="match status" value="3"/>
</dbReference>
<keyword evidence="4" id="KW-1185">Reference proteome</keyword>
<dbReference type="InterPro" id="IPR001343">
    <property type="entry name" value="Hemolysn_Ca-bd"/>
</dbReference>
<dbReference type="InterPro" id="IPR024079">
    <property type="entry name" value="MetalloPept_cat_dom_sf"/>
</dbReference>
<dbReference type="Proteomes" id="UP000478090">
    <property type="component" value="Unassembled WGS sequence"/>
</dbReference>
<organism evidence="3 4">
    <name type="scientific">Duganella qianjiadongensis</name>
    <dbReference type="NCBI Taxonomy" id="2692176"/>
    <lineage>
        <taxon>Bacteria</taxon>
        <taxon>Pseudomonadati</taxon>
        <taxon>Pseudomonadota</taxon>
        <taxon>Betaproteobacteria</taxon>
        <taxon>Burkholderiales</taxon>
        <taxon>Oxalobacteraceae</taxon>
        <taxon>Telluria group</taxon>
        <taxon>Duganella</taxon>
    </lineage>
</organism>
<dbReference type="InterPro" id="IPR006026">
    <property type="entry name" value="Peptidase_Metallo"/>
</dbReference>
<dbReference type="SMART" id="SM00235">
    <property type="entry name" value="ZnMc"/>
    <property type="match status" value="1"/>
</dbReference>
<dbReference type="CDD" id="cd04277">
    <property type="entry name" value="ZnMc_serralysin_like"/>
    <property type="match status" value="1"/>
</dbReference>
<comment type="caution">
    <text evidence="3">The sequence shown here is derived from an EMBL/GenBank/DDBJ whole genome shotgun (WGS) entry which is preliminary data.</text>
</comment>
<dbReference type="InterPro" id="IPR025282">
    <property type="entry name" value="DUF4214"/>
</dbReference>
<reference evidence="3 4" key="1">
    <citation type="submission" date="2019-12" db="EMBL/GenBank/DDBJ databases">
        <title>Novel species isolated from a subtropical stream in China.</title>
        <authorList>
            <person name="Lu H."/>
        </authorList>
    </citation>
    <scope>NUCLEOTIDE SEQUENCE [LARGE SCALE GENOMIC DNA]</scope>
    <source>
        <strain evidence="3 4">CY13W</strain>
    </source>
</reference>
<dbReference type="RefSeq" id="WP_161038257.1">
    <property type="nucleotide sequence ID" value="NZ_WWCM01000003.1"/>
</dbReference>
<gene>
    <name evidence="3" type="ORF">GTP27_05875</name>
</gene>
<evidence type="ECO:0000313" key="4">
    <source>
        <dbReference type="Proteomes" id="UP000478090"/>
    </source>
</evidence>
<evidence type="ECO:0000259" key="2">
    <source>
        <dbReference type="SMART" id="SM00235"/>
    </source>
</evidence>
<dbReference type="EMBL" id="WWCM01000003">
    <property type="protein sequence ID" value="MYM38853.1"/>
    <property type="molecule type" value="Genomic_DNA"/>
</dbReference>
<evidence type="ECO:0000256" key="1">
    <source>
        <dbReference type="ARBA" id="ARBA00009490"/>
    </source>
</evidence>
<name>A0ABW9VHB2_9BURK</name>
<feature type="domain" description="Peptidase metallopeptidase" evidence="2">
    <location>
        <begin position="208"/>
        <end position="396"/>
    </location>
</feature>
<dbReference type="Gene3D" id="3.40.390.10">
    <property type="entry name" value="Collagenase (Catalytic Domain)"/>
    <property type="match status" value="1"/>
</dbReference>
<dbReference type="Pfam" id="PF13946">
    <property type="entry name" value="DUF4214"/>
    <property type="match status" value="1"/>
</dbReference>
<accession>A0ABW9VHB2</accession>
<dbReference type="InterPro" id="IPR034033">
    <property type="entry name" value="Serralysin-like"/>
</dbReference>
<sequence>MDVNGSAGADLYDQQKLGINDWIDYFGLAGDDIIRMYRGSVNPGPGNDTVEKLPGTIWDKLAVRYWDAPSGVVVDLAAGTAQDGYGGTDKLINVDDVHSGGNNDRLYGSAADNLFSPGGGQDVIDGRGGQDTVILPWVYGHVATLADLRIDVSLDGTHAVITAPQDASFRLDLSNIERIALDWDQPRQLLTDFITAQQIAQQAIVAGDSLRWNAGTAAGTAVSVSYSFVTTAPASGVGASGFRAFSPAEQAVVRQLLADTSALCGISFTEVSDSSASHGQIRFGVSQQASTEGVAWLPNQSGAGDLAGDVWMDVESMASLASGSEGYAALLHELGHALGLRHPTNSDAGDAWTSVVMAAYNNKQWSVMAAQGAGDGLFRSGWGLYDVLALRYLYGSTAHAAGDDHYQFGANAGGEITLVDDGGSDSIDASAATLGAQISLVPGSLSSIGLTPAGVAAVNNLAIASDSWIEQAIGTRYDDVLIGNERDNLLQGNGGNDVIDGGKGQDTVLFSGRMSDYRISSSYGTVQVEAKDGQSGFATLSNVEILVFGDGSRMLLGDSAANTLGGSAGNDVLQGGAGNDTLDGGAGLDVASYSGARSQYSISKSGAGYSVSDSSGAEGVDQLLNIERLQFSDVAVALDIGGTAGKAYRIYQAAFDRTPDAAGLGFWISVMDKGYALVDVAAAFIQSAEFVTLYGAQPSNADLLTHIYQNVLHRAADAGGYAFWLGVLDRNAVSRAQVLAEFSESPENQAALIGVIGNGFSYQPYTG</sequence>
<dbReference type="SUPFAM" id="SSF51120">
    <property type="entry name" value="beta-Roll"/>
    <property type="match status" value="2"/>
</dbReference>
<comment type="similarity">
    <text evidence="1">Belongs to the peptidase M10B family.</text>
</comment>
<dbReference type="SUPFAM" id="SSF55486">
    <property type="entry name" value="Metalloproteases ('zincins'), catalytic domain"/>
    <property type="match status" value="1"/>
</dbReference>
<protein>
    <submittedName>
        <fullName evidence="3">DUF4214 domain-containing protein</fullName>
    </submittedName>
</protein>
<dbReference type="PROSITE" id="PS00330">
    <property type="entry name" value="HEMOLYSIN_CALCIUM"/>
    <property type="match status" value="1"/>
</dbReference>
<dbReference type="Gene3D" id="2.150.10.10">
    <property type="entry name" value="Serralysin-like metalloprotease, C-terminal"/>
    <property type="match status" value="3"/>
</dbReference>
<dbReference type="InterPro" id="IPR011049">
    <property type="entry name" value="Serralysin-like_metalloprot_C"/>
</dbReference>